<dbReference type="PROSITE" id="PS00098">
    <property type="entry name" value="THIOLASE_1"/>
    <property type="match status" value="1"/>
</dbReference>
<dbReference type="CDD" id="cd00751">
    <property type="entry name" value="thiolase"/>
    <property type="match status" value="1"/>
</dbReference>
<feature type="domain" description="Thiolase C-terminal" evidence="11">
    <location>
        <begin position="270"/>
        <end position="391"/>
    </location>
</feature>
<dbReference type="InterPro" id="IPR016039">
    <property type="entry name" value="Thiolase-like"/>
</dbReference>
<proteinExistence type="inferred from homology"/>
<dbReference type="PROSITE" id="PS00099">
    <property type="entry name" value="THIOLASE_3"/>
    <property type="match status" value="1"/>
</dbReference>
<dbReference type="InterPro" id="IPR020615">
    <property type="entry name" value="Thiolase_acyl_enz_int_AS"/>
</dbReference>
<evidence type="ECO:0000256" key="6">
    <source>
        <dbReference type="ARBA" id="ARBA00022946"/>
    </source>
</evidence>
<keyword evidence="6" id="KW-0809">Transit peptide</keyword>
<dbReference type="PANTHER" id="PTHR18919">
    <property type="entry name" value="ACETYL-COA C-ACYLTRANSFERASE"/>
    <property type="match status" value="1"/>
</dbReference>
<dbReference type="RefSeq" id="WP_338397721.1">
    <property type="nucleotide sequence ID" value="NZ_AP025292.1"/>
</dbReference>
<dbReference type="Pfam" id="PF00108">
    <property type="entry name" value="Thiolase_N"/>
    <property type="match status" value="1"/>
</dbReference>
<dbReference type="PIRSF" id="PIRSF000429">
    <property type="entry name" value="Ac-CoA_Ac_transf"/>
    <property type="match status" value="1"/>
</dbReference>
<evidence type="ECO:0000259" key="10">
    <source>
        <dbReference type="Pfam" id="PF00108"/>
    </source>
</evidence>
<sequence>MNDVFIVAMARTPMGSFMGKLSTLSAPDLGAIALKAALAKIPSDQLTIDEVFMGNVISANIGQAPAKQVVVKAGLGNDIPCTIINKVCSSGLKAVMLGAQTIMSGQNDVVVAGGMESMSNIPHYIPNARKGFKFGHTEMVDGLVKDGLWEPYNDFAMGNCAENTAEEMRISRSMQDDYAIESYSRAQKAQKEGKFKMEITPVAVPNRRGPAEEILEDEEPSHVKLEKIPSLRTVFKKDGTVTAANASTINDGAAVLVLMSAEAVKKHQVKPLAKIVGMGDASNEPIWFTTAPTKAINKAINKANLQLSDIDFFEINEAFSAVAIANLQQLNLSPSKVNVYGGAVALGHPLGCSGARILCTLLSVLHQENGKLGVAGICNGGGGASALIVEKV</sequence>
<name>A0ABN6LAV8_9BACT</name>
<organism evidence="12 13">
    <name type="scientific">Persicobacter psychrovividus</name>
    <dbReference type="NCBI Taxonomy" id="387638"/>
    <lineage>
        <taxon>Bacteria</taxon>
        <taxon>Pseudomonadati</taxon>
        <taxon>Bacteroidota</taxon>
        <taxon>Cytophagia</taxon>
        <taxon>Cytophagales</taxon>
        <taxon>Persicobacteraceae</taxon>
        <taxon>Persicobacter</taxon>
    </lineage>
</organism>
<dbReference type="NCBIfam" id="TIGR01930">
    <property type="entry name" value="AcCoA-C-Actrans"/>
    <property type="match status" value="1"/>
</dbReference>
<dbReference type="Gene3D" id="3.40.47.10">
    <property type="match status" value="1"/>
</dbReference>
<keyword evidence="8 9" id="KW-0012">Acyltransferase</keyword>
<dbReference type="InterPro" id="IPR002155">
    <property type="entry name" value="Thiolase"/>
</dbReference>
<evidence type="ECO:0000256" key="5">
    <source>
        <dbReference type="ARBA" id="ARBA00022723"/>
    </source>
</evidence>
<evidence type="ECO:0000313" key="13">
    <source>
        <dbReference type="Proteomes" id="UP001354989"/>
    </source>
</evidence>
<dbReference type="PROSITE" id="PS00737">
    <property type="entry name" value="THIOLASE_2"/>
    <property type="match status" value="1"/>
</dbReference>
<evidence type="ECO:0000313" key="12">
    <source>
        <dbReference type="EMBL" id="BDC98528.1"/>
    </source>
</evidence>
<protein>
    <recommendedName>
        <fullName evidence="3">acetyl-CoA C-acetyltransferase</fullName>
        <ecNumber evidence="3">2.3.1.9</ecNumber>
    </recommendedName>
</protein>
<evidence type="ECO:0000256" key="7">
    <source>
        <dbReference type="ARBA" id="ARBA00022958"/>
    </source>
</evidence>
<dbReference type="SUPFAM" id="SSF53901">
    <property type="entry name" value="Thiolase-like"/>
    <property type="match status" value="2"/>
</dbReference>
<evidence type="ECO:0000256" key="2">
    <source>
        <dbReference type="ARBA" id="ARBA00011881"/>
    </source>
</evidence>
<evidence type="ECO:0000259" key="11">
    <source>
        <dbReference type="Pfam" id="PF02803"/>
    </source>
</evidence>
<comment type="subunit">
    <text evidence="2">Homotetramer.</text>
</comment>
<dbReference type="InterPro" id="IPR020617">
    <property type="entry name" value="Thiolase_C"/>
</dbReference>
<dbReference type="InterPro" id="IPR020610">
    <property type="entry name" value="Thiolase_AS"/>
</dbReference>
<dbReference type="EMBL" id="AP025292">
    <property type="protein sequence ID" value="BDC98528.1"/>
    <property type="molecule type" value="Genomic_DNA"/>
</dbReference>
<dbReference type="Pfam" id="PF02803">
    <property type="entry name" value="Thiolase_C"/>
    <property type="match status" value="1"/>
</dbReference>
<keyword evidence="7" id="KW-0630">Potassium</keyword>
<evidence type="ECO:0000256" key="3">
    <source>
        <dbReference type="ARBA" id="ARBA00012705"/>
    </source>
</evidence>
<dbReference type="EC" id="2.3.1.9" evidence="3"/>
<dbReference type="InterPro" id="IPR020616">
    <property type="entry name" value="Thiolase_N"/>
</dbReference>
<dbReference type="InterPro" id="IPR020613">
    <property type="entry name" value="Thiolase_CS"/>
</dbReference>
<keyword evidence="13" id="KW-1185">Reference proteome</keyword>
<evidence type="ECO:0000256" key="8">
    <source>
        <dbReference type="ARBA" id="ARBA00023315"/>
    </source>
</evidence>
<feature type="domain" description="Thiolase N-terminal" evidence="10">
    <location>
        <begin position="4"/>
        <end position="261"/>
    </location>
</feature>
<dbReference type="Proteomes" id="UP001354989">
    <property type="component" value="Chromosome"/>
</dbReference>
<accession>A0ABN6LAV8</accession>
<gene>
    <name evidence="12" type="ORF">PEPS_08090</name>
</gene>
<evidence type="ECO:0000256" key="4">
    <source>
        <dbReference type="ARBA" id="ARBA00022679"/>
    </source>
</evidence>
<dbReference type="PANTHER" id="PTHR18919:SF156">
    <property type="entry name" value="ACETYL-COA ACETYLTRANSFERASE, MITOCHONDRIAL"/>
    <property type="match status" value="1"/>
</dbReference>
<evidence type="ECO:0000256" key="1">
    <source>
        <dbReference type="ARBA" id="ARBA00010982"/>
    </source>
</evidence>
<keyword evidence="4 9" id="KW-0808">Transferase</keyword>
<evidence type="ECO:0000256" key="9">
    <source>
        <dbReference type="RuleBase" id="RU003557"/>
    </source>
</evidence>
<reference evidence="12 13" key="1">
    <citation type="submission" date="2021-12" db="EMBL/GenBank/DDBJ databases">
        <title>Genome sequencing of bacteria with rrn-lacking chromosome and rrn-plasmid.</title>
        <authorList>
            <person name="Anda M."/>
            <person name="Iwasaki W."/>
        </authorList>
    </citation>
    <scope>NUCLEOTIDE SEQUENCE [LARGE SCALE GENOMIC DNA]</scope>
    <source>
        <strain evidence="12 13">NBRC 101262</strain>
    </source>
</reference>
<keyword evidence="5" id="KW-0479">Metal-binding</keyword>
<comment type="similarity">
    <text evidence="1 9">Belongs to the thiolase-like superfamily. Thiolase family.</text>
</comment>